<accession>A0AAD4UQ60</accession>
<organism evidence="1 2">
    <name type="scientific">Ovis ammon polii</name>
    <dbReference type="NCBI Taxonomy" id="230172"/>
    <lineage>
        <taxon>Eukaryota</taxon>
        <taxon>Metazoa</taxon>
        <taxon>Chordata</taxon>
        <taxon>Craniata</taxon>
        <taxon>Vertebrata</taxon>
        <taxon>Euteleostomi</taxon>
        <taxon>Mammalia</taxon>
        <taxon>Eutheria</taxon>
        <taxon>Laurasiatheria</taxon>
        <taxon>Artiodactyla</taxon>
        <taxon>Ruminantia</taxon>
        <taxon>Pecora</taxon>
        <taxon>Bovidae</taxon>
        <taxon>Caprinae</taxon>
        <taxon>Ovis</taxon>
    </lineage>
</organism>
<proteinExistence type="predicted"/>
<keyword evidence="2" id="KW-1185">Reference proteome</keyword>
<protein>
    <submittedName>
        <fullName evidence="1">Uncharacterized protein</fullName>
    </submittedName>
</protein>
<evidence type="ECO:0000313" key="1">
    <source>
        <dbReference type="EMBL" id="KAI4549134.1"/>
    </source>
</evidence>
<sequence>MKVKSLSRVRLFKTPRTAAYQVPPFMGFSRQEYWSGVPSPSLDWETKILQTTQYDQNSFYHFQNSLDNFVDISSYLQLCQVGRGGGEEIPLVQGKEQQLLFAGAAVKRYPTSKKATPNVDAGFSMCNGALQALEERSLFPPVLSLLHSWLDIYRKVSLGKLEVFQKQIEVIRVGIFGRESCPTLRNPMDWNLPGSSVHGSLQARILEWAAVLFSGGSSQPRDRTHISYVF</sequence>
<name>A0AAD4UQ60_OVIAM</name>
<evidence type="ECO:0000313" key="2">
    <source>
        <dbReference type="Proteomes" id="UP001214576"/>
    </source>
</evidence>
<reference evidence="1" key="1">
    <citation type="submission" date="2022-03" db="EMBL/GenBank/DDBJ databases">
        <title>Genomic analyses of argali, domestic sheep and their hybrids provide insights into chromosomal evolution, heterosis and genetic basis of agronomic traits.</title>
        <authorList>
            <person name="Li M."/>
        </authorList>
    </citation>
    <scope>NUCLEOTIDE SEQUENCE</scope>
    <source>
        <strain evidence="1">CAU-MHL-2022a</strain>
        <tissue evidence="1">Skin</tissue>
    </source>
</reference>
<comment type="caution">
    <text evidence="1">The sequence shown here is derived from an EMBL/GenBank/DDBJ whole genome shotgun (WGS) entry which is preliminary data.</text>
</comment>
<gene>
    <name evidence="1" type="ORF">MG293_001464</name>
</gene>
<dbReference type="Proteomes" id="UP001214576">
    <property type="component" value="Unassembled WGS sequence"/>
</dbReference>
<dbReference type="AlphaFoldDB" id="A0AAD4UQ60"/>
<dbReference type="EMBL" id="JAKZEL010000001">
    <property type="protein sequence ID" value="KAI4549134.1"/>
    <property type="molecule type" value="Genomic_DNA"/>
</dbReference>